<dbReference type="GO" id="GO:0008770">
    <property type="term" value="F:[acyl-carrier-protein] phosphodiesterase activity"/>
    <property type="evidence" value="ECO:0007669"/>
    <property type="project" value="InterPro"/>
</dbReference>
<keyword evidence="3" id="KW-0443">Lipid metabolism</keyword>
<name>A0A3C1KQN4_9GAMM</name>
<keyword evidence="4" id="KW-0276">Fatty acid metabolism</keyword>
<dbReference type="InterPro" id="IPR007431">
    <property type="entry name" value="ACP_PD"/>
</dbReference>
<accession>A0A3C1KQN4</accession>
<evidence type="ECO:0000313" key="5">
    <source>
        <dbReference type="EMBL" id="HAN28516.1"/>
    </source>
</evidence>
<evidence type="ECO:0000256" key="1">
    <source>
        <dbReference type="ARBA" id="ARBA00022516"/>
    </source>
</evidence>
<evidence type="ECO:0000256" key="4">
    <source>
        <dbReference type="ARBA" id="ARBA00023160"/>
    </source>
</evidence>
<dbReference type="PANTHER" id="PTHR38764:SF1">
    <property type="entry name" value="ACYL CARRIER PROTEIN PHOSPHODIESTERASE"/>
    <property type="match status" value="1"/>
</dbReference>
<dbReference type="GO" id="GO:0006633">
    <property type="term" value="P:fatty acid biosynthetic process"/>
    <property type="evidence" value="ECO:0007669"/>
    <property type="project" value="UniProtKB-KW"/>
</dbReference>
<evidence type="ECO:0000256" key="2">
    <source>
        <dbReference type="ARBA" id="ARBA00022801"/>
    </source>
</evidence>
<evidence type="ECO:0000256" key="3">
    <source>
        <dbReference type="ARBA" id="ARBA00023098"/>
    </source>
</evidence>
<keyword evidence="4" id="KW-0275">Fatty acid biosynthesis</keyword>
<dbReference type="Proteomes" id="UP000259273">
    <property type="component" value="Unassembled WGS sequence"/>
</dbReference>
<dbReference type="EMBL" id="DMND01000172">
    <property type="protein sequence ID" value="HAN28516.1"/>
    <property type="molecule type" value="Genomic_DNA"/>
</dbReference>
<feature type="non-terminal residue" evidence="5">
    <location>
        <position position="180"/>
    </location>
</feature>
<dbReference type="PANTHER" id="PTHR38764">
    <property type="entry name" value="ACYL CARRIER PROTEIN PHOSPHODIESTERASE"/>
    <property type="match status" value="1"/>
</dbReference>
<keyword evidence="2" id="KW-0378">Hydrolase</keyword>
<evidence type="ECO:0008006" key="7">
    <source>
        <dbReference type="Google" id="ProtNLM"/>
    </source>
</evidence>
<gene>
    <name evidence="5" type="ORF">DCP75_12495</name>
</gene>
<reference evidence="5 6" key="1">
    <citation type="journal article" date="2018" name="Nat. Biotechnol.">
        <title>A standardized bacterial taxonomy based on genome phylogeny substantially revises the tree of life.</title>
        <authorList>
            <person name="Parks D.H."/>
            <person name="Chuvochina M."/>
            <person name="Waite D.W."/>
            <person name="Rinke C."/>
            <person name="Skarshewski A."/>
            <person name="Chaumeil P.A."/>
            <person name="Hugenholtz P."/>
        </authorList>
    </citation>
    <scope>NUCLEOTIDE SEQUENCE [LARGE SCALE GENOMIC DNA]</scope>
    <source>
        <strain evidence="5">UBA9158</strain>
    </source>
</reference>
<sequence>MLVNHLAHALLSGADPLHRVGNVTGDFIKGPLADQGLSPRLCEGVRHHRQIDRFTDDHPLTRDLRELFAPPFRRYASILLDVAFDHFLIQHWQRFAAEERPVFVDGVYGLLLEHRNELPKPLAAVAPRLVAHDWLNRCATIDGVDSTLRGLAGRLQRANPLAAGAAEIKRHAVPVEAGFL</sequence>
<proteinExistence type="predicted"/>
<dbReference type="STRING" id="1121937.GCA_000423125_00008"/>
<organism evidence="5 6">
    <name type="scientific">Haliea salexigens</name>
    <dbReference type="NCBI Taxonomy" id="287487"/>
    <lineage>
        <taxon>Bacteria</taxon>
        <taxon>Pseudomonadati</taxon>
        <taxon>Pseudomonadota</taxon>
        <taxon>Gammaproteobacteria</taxon>
        <taxon>Cellvibrionales</taxon>
        <taxon>Halieaceae</taxon>
        <taxon>Haliea</taxon>
    </lineage>
</organism>
<protein>
    <recommendedName>
        <fullName evidence="7">DUF479 domain-containing protein</fullName>
    </recommendedName>
</protein>
<keyword evidence="1" id="KW-0444">Lipid biosynthesis</keyword>
<dbReference type="Pfam" id="PF04336">
    <property type="entry name" value="ACP_PD"/>
    <property type="match status" value="1"/>
</dbReference>
<dbReference type="AlphaFoldDB" id="A0A3C1KQN4"/>
<evidence type="ECO:0000313" key="6">
    <source>
        <dbReference type="Proteomes" id="UP000259273"/>
    </source>
</evidence>
<comment type="caution">
    <text evidence="5">The sequence shown here is derived from an EMBL/GenBank/DDBJ whole genome shotgun (WGS) entry which is preliminary data.</text>
</comment>